<evidence type="ECO:0000259" key="6">
    <source>
        <dbReference type="Pfam" id="PF02782"/>
    </source>
</evidence>
<gene>
    <name evidence="7" type="ORF">H8S37_11375</name>
</gene>
<dbReference type="PANTHER" id="PTHR43095">
    <property type="entry name" value="SUGAR KINASE"/>
    <property type="match status" value="1"/>
</dbReference>
<sequence>MGKKLILVVDYGTSNVRVNAINTEDGKIACSSSRKYKIVPKMPGYAEISAYELWRFSVECMAEVLKNITEQDEICAIGYSFFGDNLIPVDEKGNALNDCILCTDIRGKEEAEFINRNIPEKRQIEIIGAKYGAMTFGAKLLWVKKNMPEIANKIAYFDSQQQFVFRKLGLKPVNDYTMAARKQLLNIGTMQWSEEFLDTLGVSEKMLGTDIVASGDIVGYIRQYGEIEFPKSIPVIAGGHDCDVAMIGMGVIDETQDLLGDITGTFDHVGYMANGAVNLKRENPDCPLTSYSGSFKDTSICLGAFPTAGAIVEWFMREIQEGTKETDYEKYWKAVRFDGKGSVMVHPTIAGDRGVIEGIGYRTSKEDIFKAVIEAVTFENRRLIDDCREVKTGGVNRLRIGGGAANSDEWMQLRADISGMRIERMRNIQISSVGAAVLGAAAVGIYPDVKTAVEKMVHVEKIFKPTPGIREKYEEKYREYLRRMGYC</sequence>
<dbReference type="InterPro" id="IPR050406">
    <property type="entry name" value="FGGY_Carb_Kinase"/>
</dbReference>
<evidence type="ECO:0000259" key="5">
    <source>
        <dbReference type="Pfam" id="PF00370"/>
    </source>
</evidence>
<keyword evidence="2 4" id="KW-0808">Transferase</keyword>
<dbReference type="GO" id="GO:0016301">
    <property type="term" value="F:kinase activity"/>
    <property type="evidence" value="ECO:0007669"/>
    <property type="project" value="UniProtKB-KW"/>
</dbReference>
<keyword evidence="8" id="KW-1185">Reference proteome</keyword>
<comment type="caution">
    <text evidence="7">The sequence shown here is derived from an EMBL/GenBank/DDBJ whole genome shotgun (WGS) entry which is preliminary data.</text>
</comment>
<evidence type="ECO:0008006" key="9">
    <source>
        <dbReference type="Google" id="ProtNLM"/>
    </source>
</evidence>
<name>A0A923RQF4_9FIRM</name>
<dbReference type="InterPro" id="IPR043129">
    <property type="entry name" value="ATPase_NBD"/>
</dbReference>
<dbReference type="InterPro" id="IPR018483">
    <property type="entry name" value="Carb_kinase_FGGY_CS"/>
</dbReference>
<evidence type="ECO:0000313" key="8">
    <source>
        <dbReference type="Proteomes" id="UP000652477"/>
    </source>
</evidence>
<keyword evidence="3 4" id="KW-0418">Kinase</keyword>
<dbReference type="PIRSF" id="PIRSF000538">
    <property type="entry name" value="GlpK"/>
    <property type="match status" value="1"/>
</dbReference>
<dbReference type="PANTHER" id="PTHR43095:SF2">
    <property type="entry name" value="GLUCONOKINASE"/>
    <property type="match status" value="1"/>
</dbReference>
<dbReference type="PROSITE" id="PS00445">
    <property type="entry name" value="FGGY_KINASES_2"/>
    <property type="match status" value="1"/>
</dbReference>
<dbReference type="InterPro" id="IPR018484">
    <property type="entry name" value="FGGY_N"/>
</dbReference>
<dbReference type="InterPro" id="IPR000577">
    <property type="entry name" value="Carb_kinase_FGGY"/>
</dbReference>
<dbReference type="Pfam" id="PF00370">
    <property type="entry name" value="FGGY_N"/>
    <property type="match status" value="1"/>
</dbReference>
<evidence type="ECO:0000256" key="2">
    <source>
        <dbReference type="ARBA" id="ARBA00022679"/>
    </source>
</evidence>
<dbReference type="RefSeq" id="WP_186876186.1">
    <property type="nucleotide sequence ID" value="NZ_JACOPF010000002.1"/>
</dbReference>
<organism evidence="7 8">
    <name type="scientific">Mediterraneibacter hominis</name>
    <dbReference type="NCBI Taxonomy" id="2763054"/>
    <lineage>
        <taxon>Bacteria</taxon>
        <taxon>Bacillati</taxon>
        <taxon>Bacillota</taxon>
        <taxon>Clostridia</taxon>
        <taxon>Lachnospirales</taxon>
        <taxon>Lachnospiraceae</taxon>
        <taxon>Mediterraneibacter</taxon>
    </lineage>
</organism>
<protein>
    <recommendedName>
        <fullName evidence="9">Carbohydrate kinase</fullName>
    </recommendedName>
</protein>
<reference evidence="7" key="1">
    <citation type="submission" date="2020-08" db="EMBL/GenBank/DDBJ databases">
        <title>Genome public.</title>
        <authorList>
            <person name="Liu C."/>
            <person name="Sun Q."/>
        </authorList>
    </citation>
    <scope>NUCLEOTIDE SEQUENCE</scope>
    <source>
        <strain evidence="7">NSJ-55</strain>
    </source>
</reference>
<dbReference type="GO" id="GO:0005975">
    <property type="term" value="P:carbohydrate metabolic process"/>
    <property type="evidence" value="ECO:0007669"/>
    <property type="project" value="InterPro"/>
</dbReference>
<evidence type="ECO:0000256" key="1">
    <source>
        <dbReference type="ARBA" id="ARBA00009156"/>
    </source>
</evidence>
<dbReference type="SUPFAM" id="SSF53067">
    <property type="entry name" value="Actin-like ATPase domain"/>
    <property type="match status" value="2"/>
</dbReference>
<evidence type="ECO:0000256" key="3">
    <source>
        <dbReference type="ARBA" id="ARBA00022777"/>
    </source>
</evidence>
<feature type="domain" description="Carbohydrate kinase FGGY N-terminal" evidence="5">
    <location>
        <begin position="6"/>
        <end position="248"/>
    </location>
</feature>
<accession>A0A923RQF4</accession>
<feature type="domain" description="Carbohydrate kinase FGGY C-terminal" evidence="6">
    <location>
        <begin position="334"/>
        <end position="442"/>
    </location>
</feature>
<proteinExistence type="inferred from homology"/>
<evidence type="ECO:0000256" key="4">
    <source>
        <dbReference type="RuleBase" id="RU003733"/>
    </source>
</evidence>
<dbReference type="Proteomes" id="UP000652477">
    <property type="component" value="Unassembled WGS sequence"/>
</dbReference>
<dbReference type="Gene3D" id="3.30.420.40">
    <property type="match status" value="2"/>
</dbReference>
<dbReference type="CDD" id="cd07773">
    <property type="entry name" value="ASKHA_NBD_FGGY_FK"/>
    <property type="match status" value="1"/>
</dbReference>
<dbReference type="GO" id="GO:0016773">
    <property type="term" value="F:phosphotransferase activity, alcohol group as acceptor"/>
    <property type="evidence" value="ECO:0007669"/>
    <property type="project" value="InterPro"/>
</dbReference>
<comment type="similarity">
    <text evidence="1 4">Belongs to the FGGY kinase family.</text>
</comment>
<dbReference type="InterPro" id="IPR018485">
    <property type="entry name" value="FGGY_C"/>
</dbReference>
<dbReference type="Pfam" id="PF02782">
    <property type="entry name" value="FGGY_C"/>
    <property type="match status" value="1"/>
</dbReference>
<evidence type="ECO:0000313" key="7">
    <source>
        <dbReference type="EMBL" id="MBC5689519.1"/>
    </source>
</evidence>
<dbReference type="EMBL" id="JACOPF010000002">
    <property type="protein sequence ID" value="MBC5689519.1"/>
    <property type="molecule type" value="Genomic_DNA"/>
</dbReference>
<dbReference type="AlphaFoldDB" id="A0A923RQF4"/>